<proteinExistence type="predicted"/>
<reference evidence="3" key="1">
    <citation type="journal article" date="2020" name="Cell">
        <title>Large-Scale Comparative Analyses of Tick Genomes Elucidate Their Genetic Diversity and Vector Capacities.</title>
        <authorList>
            <consortium name="Tick Genome and Microbiome Consortium (TIGMIC)"/>
            <person name="Jia N."/>
            <person name="Wang J."/>
            <person name="Shi W."/>
            <person name="Du L."/>
            <person name="Sun Y."/>
            <person name="Zhan W."/>
            <person name="Jiang J.F."/>
            <person name="Wang Q."/>
            <person name="Zhang B."/>
            <person name="Ji P."/>
            <person name="Bell-Sakyi L."/>
            <person name="Cui X.M."/>
            <person name="Yuan T.T."/>
            <person name="Jiang B.G."/>
            <person name="Yang W.F."/>
            <person name="Lam T.T."/>
            <person name="Chang Q.C."/>
            <person name="Ding S.J."/>
            <person name="Wang X.J."/>
            <person name="Zhu J.G."/>
            <person name="Ruan X.D."/>
            <person name="Zhao L."/>
            <person name="Wei J.T."/>
            <person name="Ye R.Z."/>
            <person name="Que T.C."/>
            <person name="Du C.H."/>
            <person name="Zhou Y.H."/>
            <person name="Cheng J.X."/>
            <person name="Dai P.F."/>
            <person name="Guo W.B."/>
            <person name="Han X.H."/>
            <person name="Huang E.J."/>
            <person name="Li L.F."/>
            <person name="Wei W."/>
            <person name="Gao Y.C."/>
            <person name="Liu J.Z."/>
            <person name="Shao H.Z."/>
            <person name="Wang X."/>
            <person name="Wang C.C."/>
            <person name="Yang T.C."/>
            <person name="Huo Q.B."/>
            <person name="Li W."/>
            <person name="Chen H.Y."/>
            <person name="Chen S.E."/>
            <person name="Zhou L.G."/>
            <person name="Ni X.B."/>
            <person name="Tian J.H."/>
            <person name="Sheng Y."/>
            <person name="Liu T."/>
            <person name="Pan Y.S."/>
            <person name="Xia L.Y."/>
            <person name="Li J."/>
            <person name="Zhao F."/>
            <person name="Cao W.C."/>
        </authorList>
    </citation>
    <scope>NUCLEOTIDE SEQUENCE</scope>
    <source>
        <strain evidence="3">Rsan-2018</strain>
    </source>
</reference>
<evidence type="ECO:0000313" key="4">
    <source>
        <dbReference type="Proteomes" id="UP000821837"/>
    </source>
</evidence>
<accession>A0A9D4YR16</accession>
<dbReference type="Proteomes" id="UP000821837">
    <property type="component" value="Chromosome 1"/>
</dbReference>
<comment type="caution">
    <text evidence="3">The sequence shown here is derived from an EMBL/GenBank/DDBJ whole genome shotgun (WGS) entry which is preliminary data.</text>
</comment>
<keyword evidence="4" id="KW-1185">Reference proteome</keyword>
<feature type="coiled-coil region" evidence="1">
    <location>
        <begin position="108"/>
        <end position="142"/>
    </location>
</feature>
<name>A0A9D4YR16_RHISA</name>
<feature type="region of interest" description="Disordered" evidence="2">
    <location>
        <begin position="1"/>
        <end position="51"/>
    </location>
</feature>
<keyword evidence="1" id="KW-0175">Coiled coil</keyword>
<dbReference type="EMBL" id="JABSTV010001245">
    <property type="protein sequence ID" value="KAH7984600.1"/>
    <property type="molecule type" value="Genomic_DNA"/>
</dbReference>
<reference evidence="3" key="2">
    <citation type="submission" date="2021-09" db="EMBL/GenBank/DDBJ databases">
        <authorList>
            <person name="Jia N."/>
            <person name="Wang J."/>
            <person name="Shi W."/>
            <person name="Du L."/>
            <person name="Sun Y."/>
            <person name="Zhan W."/>
            <person name="Jiang J."/>
            <person name="Wang Q."/>
            <person name="Zhang B."/>
            <person name="Ji P."/>
            <person name="Sakyi L.B."/>
            <person name="Cui X."/>
            <person name="Yuan T."/>
            <person name="Jiang B."/>
            <person name="Yang W."/>
            <person name="Lam T.T.-Y."/>
            <person name="Chang Q."/>
            <person name="Ding S."/>
            <person name="Wang X."/>
            <person name="Zhu J."/>
            <person name="Ruan X."/>
            <person name="Zhao L."/>
            <person name="Wei J."/>
            <person name="Que T."/>
            <person name="Du C."/>
            <person name="Cheng J."/>
            <person name="Dai P."/>
            <person name="Han X."/>
            <person name="Huang E."/>
            <person name="Gao Y."/>
            <person name="Liu J."/>
            <person name="Shao H."/>
            <person name="Ye R."/>
            <person name="Li L."/>
            <person name="Wei W."/>
            <person name="Wang X."/>
            <person name="Wang C."/>
            <person name="Huo Q."/>
            <person name="Li W."/>
            <person name="Guo W."/>
            <person name="Chen H."/>
            <person name="Chen S."/>
            <person name="Zhou L."/>
            <person name="Zhou L."/>
            <person name="Ni X."/>
            <person name="Tian J."/>
            <person name="Zhou Y."/>
            <person name="Sheng Y."/>
            <person name="Liu T."/>
            <person name="Pan Y."/>
            <person name="Xia L."/>
            <person name="Li J."/>
            <person name="Zhao F."/>
            <person name="Cao W."/>
        </authorList>
    </citation>
    <scope>NUCLEOTIDE SEQUENCE</scope>
    <source>
        <strain evidence="3">Rsan-2018</strain>
        <tissue evidence="3">Larvae</tissue>
    </source>
</reference>
<gene>
    <name evidence="3" type="ORF">HPB52_022874</name>
</gene>
<dbReference type="VEuPathDB" id="VectorBase:RSAN_049352"/>
<evidence type="ECO:0000256" key="2">
    <source>
        <dbReference type="SAM" id="MobiDB-lite"/>
    </source>
</evidence>
<evidence type="ECO:0000256" key="1">
    <source>
        <dbReference type="SAM" id="Coils"/>
    </source>
</evidence>
<evidence type="ECO:0000313" key="3">
    <source>
        <dbReference type="EMBL" id="KAH7984600.1"/>
    </source>
</evidence>
<dbReference type="AlphaFoldDB" id="A0A9D4YR16"/>
<protein>
    <submittedName>
        <fullName evidence="3">Uncharacterized protein</fullName>
    </submittedName>
</protein>
<sequence>MSGFERPPGPSHRAPTDSSPLLPQPMGPRQRSARGAPAPLQPTTSPLQHDHVGPSALLAALQEHIAILHQHLDDAEEGLDSCEPEEYEDLEKALFQVSSMISQMEYTEDLLEEKKLNLTNELRTLEEENMYLNDALMRERAKRLDEIDPTFSGQSLIQVPDEVDINDIEQIAEALGIRNNAQAWNDLIIMEDLREFFG</sequence>
<organism evidence="3 4">
    <name type="scientific">Rhipicephalus sanguineus</name>
    <name type="common">Brown dog tick</name>
    <name type="synonym">Ixodes sanguineus</name>
    <dbReference type="NCBI Taxonomy" id="34632"/>
    <lineage>
        <taxon>Eukaryota</taxon>
        <taxon>Metazoa</taxon>
        <taxon>Ecdysozoa</taxon>
        <taxon>Arthropoda</taxon>
        <taxon>Chelicerata</taxon>
        <taxon>Arachnida</taxon>
        <taxon>Acari</taxon>
        <taxon>Parasitiformes</taxon>
        <taxon>Ixodida</taxon>
        <taxon>Ixodoidea</taxon>
        <taxon>Ixodidae</taxon>
        <taxon>Rhipicephalinae</taxon>
        <taxon>Rhipicephalus</taxon>
        <taxon>Rhipicephalus</taxon>
    </lineage>
</organism>